<reference evidence="18" key="2">
    <citation type="submission" date="2022-10" db="EMBL/GenBank/DDBJ databases">
        <authorList>
            <consortium name="ENA_rothamsted_submissions"/>
            <consortium name="culmorum"/>
            <person name="King R."/>
        </authorList>
    </citation>
    <scope>NUCLEOTIDE SEQUENCE</scope>
</reference>
<dbReference type="InterPro" id="IPR040162">
    <property type="entry name" value="MGST1-like"/>
</dbReference>
<dbReference type="Gene3D" id="1.20.120.550">
    <property type="entry name" value="Membrane associated eicosanoid/glutathione metabolism-like domain"/>
    <property type="match status" value="1"/>
</dbReference>
<evidence type="ECO:0000256" key="1">
    <source>
        <dbReference type="ARBA" id="ARBA00003701"/>
    </source>
</evidence>
<sequence length="150" mass="17082">MDRDFFHSPVVQSYLFYSGVLGLKMLGTALLTSKARYTRKVFANEEDAIFSDGVVKVNDPEVERVRRAHLNDLENIPVFWVLGAIYATTNPSVSVALTLFRTFTVMRFIHTFVYAVKPFPQPTRGIVFTIPFLITAFMGLNIIIYYAKAF</sequence>
<organism evidence="18 19">
    <name type="scientific">Diatraea saccharalis</name>
    <name type="common">sugarcane borer</name>
    <dbReference type="NCBI Taxonomy" id="40085"/>
    <lineage>
        <taxon>Eukaryota</taxon>
        <taxon>Metazoa</taxon>
        <taxon>Ecdysozoa</taxon>
        <taxon>Arthropoda</taxon>
        <taxon>Hexapoda</taxon>
        <taxon>Insecta</taxon>
        <taxon>Pterygota</taxon>
        <taxon>Neoptera</taxon>
        <taxon>Endopterygota</taxon>
        <taxon>Lepidoptera</taxon>
        <taxon>Glossata</taxon>
        <taxon>Ditrysia</taxon>
        <taxon>Pyraloidea</taxon>
        <taxon>Crambidae</taxon>
        <taxon>Crambinae</taxon>
        <taxon>Diatraea</taxon>
    </lineage>
</organism>
<evidence type="ECO:0000256" key="6">
    <source>
        <dbReference type="ARBA" id="ARBA00022679"/>
    </source>
</evidence>
<dbReference type="EMBL" id="OU893341">
    <property type="protein sequence ID" value="CAG9782996.1"/>
    <property type="molecule type" value="Genomic_DNA"/>
</dbReference>
<evidence type="ECO:0000256" key="7">
    <source>
        <dbReference type="ARBA" id="ARBA00022692"/>
    </source>
</evidence>
<dbReference type="OrthoDB" id="193139at2759"/>
<dbReference type="GO" id="GO:0005741">
    <property type="term" value="C:mitochondrial outer membrane"/>
    <property type="evidence" value="ECO:0007669"/>
    <property type="project" value="UniProtKB-SubCell"/>
</dbReference>
<evidence type="ECO:0000256" key="12">
    <source>
        <dbReference type="ARBA" id="ARBA00023128"/>
    </source>
</evidence>
<keyword evidence="10 17" id="KW-1133">Transmembrane helix</keyword>
<keyword evidence="8" id="KW-1000">Mitochondrion outer membrane</keyword>
<dbReference type="PANTHER" id="PTHR10689">
    <property type="entry name" value="MICROSOMAL GLUTATHIONE S-TRANSFERASE 1"/>
    <property type="match status" value="1"/>
</dbReference>
<evidence type="ECO:0000256" key="8">
    <source>
        <dbReference type="ARBA" id="ARBA00022787"/>
    </source>
</evidence>
<feature type="transmembrane region" description="Helical" evidence="17">
    <location>
        <begin position="126"/>
        <end position="147"/>
    </location>
</feature>
<evidence type="ECO:0000256" key="15">
    <source>
        <dbReference type="ARBA" id="ARBA00039397"/>
    </source>
</evidence>
<evidence type="ECO:0000256" key="9">
    <source>
        <dbReference type="ARBA" id="ARBA00022824"/>
    </source>
</evidence>
<evidence type="ECO:0000256" key="13">
    <source>
        <dbReference type="ARBA" id="ARBA00023136"/>
    </source>
</evidence>
<keyword evidence="12" id="KW-0496">Mitochondrion</keyword>
<gene>
    <name evidence="18" type="ORF">DIATSA_LOCUS1204</name>
</gene>
<evidence type="ECO:0000256" key="5">
    <source>
        <dbReference type="ARBA" id="ARBA00012452"/>
    </source>
</evidence>
<keyword evidence="19" id="KW-1185">Reference proteome</keyword>
<evidence type="ECO:0000256" key="14">
    <source>
        <dbReference type="ARBA" id="ARBA00038540"/>
    </source>
</evidence>
<evidence type="ECO:0000256" key="3">
    <source>
        <dbReference type="ARBA" id="ARBA00004477"/>
    </source>
</evidence>
<comment type="catalytic activity">
    <reaction evidence="16">
        <text>RX + glutathione = an S-substituted glutathione + a halide anion + H(+)</text>
        <dbReference type="Rhea" id="RHEA:16437"/>
        <dbReference type="ChEBI" id="CHEBI:15378"/>
        <dbReference type="ChEBI" id="CHEBI:16042"/>
        <dbReference type="ChEBI" id="CHEBI:17792"/>
        <dbReference type="ChEBI" id="CHEBI:57925"/>
        <dbReference type="ChEBI" id="CHEBI:90779"/>
        <dbReference type="EC" id="2.5.1.18"/>
    </reaction>
    <physiologicalReaction direction="left-to-right" evidence="16">
        <dbReference type="Rhea" id="RHEA:16438"/>
    </physiologicalReaction>
</comment>
<dbReference type="EC" id="2.5.1.18" evidence="5"/>
<keyword evidence="13 17" id="KW-0472">Membrane</keyword>
<evidence type="ECO:0000256" key="17">
    <source>
        <dbReference type="SAM" id="Phobius"/>
    </source>
</evidence>
<protein>
    <recommendedName>
        <fullName evidence="15">Microsomal glutathione S-transferase 1</fullName>
        <ecNumber evidence="5">2.5.1.18</ecNumber>
    </recommendedName>
</protein>
<comment type="function">
    <text evidence="1">Conjugation of reduced glutathione to a wide number of exogenous and endogenous hydrophobic electrophiles.</text>
</comment>
<evidence type="ECO:0000256" key="2">
    <source>
        <dbReference type="ARBA" id="ARBA00004294"/>
    </source>
</evidence>
<dbReference type="AlphaFoldDB" id="A0A9N9N2W0"/>
<evidence type="ECO:0000256" key="11">
    <source>
        <dbReference type="ARBA" id="ARBA00022990"/>
    </source>
</evidence>
<dbReference type="SUPFAM" id="SSF161084">
    <property type="entry name" value="MAPEG domain-like"/>
    <property type="match status" value="1"/>
</dbReference>
<evidence type="ECO:0000313" key="18">
    <source>
        <dbReference type="EMBL" id="CAG9782996.1"/>
    </source>
</evidence>
<dbReference type="InterPro" id="IPR023352">
    <property type="entry name" value="MAPEG-like_dom_sf"/>
</dbReference>
<comment type="similarity">
    <text evidence="4">Belongs to the MAPEG family.</text>
</comment>
<feature type="transmembrane region" description="Helical" evidence="17">
    <location>
        <begin position="73"/>
        <end position="89"/>
    </location>
</feature>
<reference evidence="18" key="1">
    <citation type="submission" date="2021-12" db="EMBL/GenBank/DDBJ databases">
        <authorList>
            <person name="King R."/>
        </authorList>
    </citation>
    <scope>NUCLEOTIDE SEQUENCE</scope>
</reference>
<feature type="transmembrane region" description="Helical" evidence="17">
    <location>
        <begin position="14"/>
        <end position="32"/>
    </location>
</feature>
<dbReference type="Proteomes" id="UP001153714">
    <property type="component" value="Chromosome 10"/>
</dbReference>
<comment type="subcellular location">
    <subcellularLocation>
        <location evidence="3">Endoplasmic reticulum membrane</location>
        <topology evidence="3">Multi-pass membrane protein</topology>
    </subcellularLocation>
    <subcellularLocation>
        <location evidence="2">Mitochondrion outer membrane</location>
    </subcellularLocation>
</comment>
<dbReference type="FunFam" id="1.20.120.550:FF:000002">
    <property type="entry name" value="Microsomal glutathione S-transferase 1"/>
    <property type="match status" value="1"/>
</dbReference>
<accession>A0A9N9N2W0</accession>
<keyword evidence="6" id="KW-0808">Transferase</keyword>
<evidence type="ECO:0000313" key="19">
    <source>
        <dbReference type="Proteomes" id="UP001153714"/>
    </source>
</evidence>
<evidence type="ECO:0000256" key="4">
    <source>
        <dbReference type="ARBA" id="ARBA00010459"/>
    </source>
</evidence>
<dbReference type="PANTHER" id="PTHR10689:SF6">
    <property type="entry name" value="MICROSOMAL GLUTATHIONE S-TRANSFERASE 1"/>
    <property type="match status" value="1"/>
</dbReference>
<proteinExistence type="inferred from homology"/>
<evidence type="ECO:0000256" key="10">
    <source>
        <dbReference type="ARBA" id="ARBA00022989"/>
    </source>
</evidence>
<name>A0A9N9N2W0_9NEOP</name>
<evidence type="ECO:0000256" key="16">
    <source>
        <dbReference type="ARBA" id="ARBA00049385"/>
    </source>
</evidence>
<dbReference type="GO" id="GO:0005789">
    <property type="term" value="C:endoplasmic reticulum membrane"/>
    <property type="evidence" value="ECO:0007669"/>
    <property type="project" value="UniProtKB-SubCell"/>
</dbReference>
<dbReference type="Pfam" id="PF01124">
    <property type="entry name" value="MAPEG"/>
    <property type="match status" value="1"/>
</dbReference>
<keyword evidence="11" id="KW-0007">Acetylation</keyword>
<dbReference type="InterPro" id="IPR001129">
    <property type="entry name" value="Membr-assoc_MAPEG"/>
</dbReference>
<comment type="subunit">
    <text evidence="14">Homotrimer; The trimer binds only one molecule of glutathione.</text>
</comment>
<keyword evidence="7 17" id="KW-0812">Transmembrane</keyword>
<dbReference type="GO" id="GO:0004364">
    <property type="term" value="F:glutathione transferase activity"/>
    <property type="evidence" value="ECO:0007669"/>
    <property type="project" value="UniProtKB-EC"/>
</dbReference>
<keyword evidence="9" id="KW-0256">Endoplasmic reticulum</keyword>